<protein>
    <submittedName>
        <fullName evidence="6">Transporter substrate-binding domain-containing protein</fullName>
    </submittedName>
</protein>
<gene>
    <name evidence="6" type="ORF">G7034_01825</name>
</gene>
<dbReference type="AlphaFoldDB" id="A0A967DZ21"/>
<evidence type="ECO:0000256" key="4">
    <source>
        <dbReference type="ARBA" id="ARBA00023237"/>
    </source>
</evidence>
<proteinExistence type="inferred from homology"/>
<dbReference type="PROSITE" id="PS00922">
    <property type="entry name" value="TRANSGLYCOSYLASE"/>
    <property type="match status" value="1"/>
</dbReference>
<keyword evidence="4" id="KW-0472">Membrane</keyword>
<dbReference type="Pfam" id="PF00497">
    <property type="entry name" value="SBP_bac_3"/>
    <property type="match status" value="1"/>
</dbReference>
<reference evidence="6" key="1">
    <citation type="submission" date="2020-03" db="EMBL/GenBank/DDBJ databases">
        <title>Psychroflexus Maritimus sp. nov., isolate from marine sediment.</title>
        <authorList>
            <person name="Zhong Y.-L."/>
        </authorList>
    </citation>
    <scope>NUCLEOTIDE SEQUENCE</scope>
    <source>
        <strain evidence="6">C1</strain>
    </source>
</reference>
<evidence type="ECO:0000256" key="3">
    <source>
        <dbReference type="ARBA" id="ARBA00022729"/>
    </source>
</evidence>
<dbReference type="PANTHER" id="PTHR35936">
    <property type="entry name" value="MEMBRANE-BOUND LYTIC MUREIN TRANSGLYCOSYLASE F"/>
    <property type="match status" value="1"/>
</dbReference>
<comment type="caution">
    <text evidence="6">The sequence shown here is derived from an EMBL/GenBank/DDBJ whole genome shotgun (WGS) entry which is preliminary data.</text>
</comment>
<evidence type="ECO:0000256" key="1">
    <source>
        <dbReference type="ARBA" id="ARBA00004339"/>
    </source>
</evidence>
<dbReference type="SUPFAM" id="SSF53850">
    <property type="entry name" value="Periplasmic binding protein-like II"/>
    <property type="match status" value="1"/>
</dbReference>
<keyword evidence="3" id="KW-0732">Signal</keyword>
<dbReference type="SMART" id="SM00062">
    <property type="entry name" value="PBPb"/>
    <property type="match status" value="1"/>
</dbReference>
<dbReference type="Gene3D" id="3.40.190.10">
    <property type="entry name" value="Periplasmic binding protein-like II"/>
    <property type="match status" value="2"/>
</dbReference>
<evidence type="ECO:0000313" key="7">
    <source>
        <dbReference type="Proteomes" id="UP000643701"/>
    </source>
</evidence>
<dbReference type="EMBL" id="JAANAS010000013">
    <property type="protein sequence ID" value="NGZ88987.1"/>
    <property type="molecule type" value="Genomic_DNA"/>
</dbReference>
<dbReference type="Proteomes" id="UP000643701">
    <property type="component" value="Unassembled WGS sequence"/>
</dbReference>
<dbReference type="PANTHER" id="PTHR35936:SF19">
    <property type="entry name" value="AMINO-ACID-BINDING PROTEIN YXEM-RELATED"/>
    <property type="match status" value="1"/>
</dbReference>
<dbReference type="InterPro" id="IPR008258">
    <property type="entry name" value="Transglycosylase_SLT_dom_1"/>
</dbReference>
<dbReference type="InterPro" id="IPR000189">
    <property type="entry name" value="Transglyc_AS"/>
</dbReference>
<dbReference type="GO" id="GO:0008933">
    <property type="term" value="F:peptidoglycan lytic transglycosylase activity"/>
    <property type="evidence" value="ECO:0007669"/>
    <property type="project" value="InterPro"/>
</dbReference>
<dbReference type="InterPro" id="IPR001638">
    <property type="entry name" value="Solute-binding_3/MltF_N"/>
</dbReference>
<comment type="similarity">
    <text evidence="2">Belongs to the transglycosylase Slt family.</text>
</comment>
<dbReference type="CDD" id="cd01009">
    <property type="entry name" value="PBP2_YfhD_N"/>
    <property type="match status" value="1"/>
</dbReference>
<dbReference type="GO" id="GO:0009279">
    <property type="term" value="C:cell outer membrane"/>
    <property type="evidence" value="ECO:0007669"/>
    <property type="project" value="UniProtKB-SubCell"/>
</dbReference>
<evidence type="ECO:0000313" key="6">
    <source>
        <dbReference type="EMBL" id="NGZ88987.1"/>
    </source>
</evidence>
<accession>A0A967DZ21</accession>
<dbReference type="InterPro" id="IPR023346">
    <property type="entry name" value="Lysozyme-like_dom_sf"/>
</dbReference>
<feature type="domain" description="Solute-binding protein family 3/N-terminal" evidence="5">
    <location>
        <begin position="46"/>
        <end position="283"/>
    </location>
</feature>
<dbReference type="Gene3D" id="1.10.530.10">
    <property type="match status" value="1"/>
</dbReference>
<dbReference type="CDD" id="cd13403">
    <property type="entry name" value="MLTF-like"/>
    <property type="match status" value="1"/>
</dbReference>
<dbReference type="SUPFAM" id="SSF53955">
    <property type="entry name" value="Lysozyme-like"/>
    <property type="match status" value="1"/>
</dbReference>
<keyword evidence="7" id="KW-1185">Reference proteome</keyword>
<name>A0A967DZ21_9FLAO</name>
<organism evidence="6 7">
    <name type="scientific">Psychroflexus maritimus</name>
    <dbReference type="NCBI Taxonomy" id="2714865"/>
    <lineage>
        <taxon>Bacteria</taxon>
        <taxon>Pseudomonadati</taxon>
        <taxon>Bacteroidota</taxon>
        <taxon>Flavobacteriia</taxon>
        <taxon>Flavobacteriales</taxon>
        <taxon>Flavobacteriaceae</taxon>
        <taxon>Psychroflexus</taxon>
    </lineage>
</organism>
<comment type="subcellular location">
    <subcellularLocation>
        <location evidence="1">Cell outer membrane</location>
        <topology evidence="1">Peripheral membrane protein</topology>
    </subcellularLocation>
</comment>
<dbReference type="Pfam" id="PF01464">
    <property type="entry name" value="SLT"/>
    <property type="match status" value="1"/>
</dbReference>
<sequence length="475" mass="55758">MKYYYLVLIFVCFACKNDSKNTKSLSENLKLSKVEVDLQEIKERGKLRAITTYSGTTFFLYRGRTMGFEYELLTRLADYLEVELEVVIARNEDELMEMLLAGEGDLIAYGYTILPSRKEYIEFTNPLYFSNQVLVQRKPDNWRRMKLHQIKNRLITDPIQLIGDTVSVKKNSSYAERMKSLSQEIGGEIVIDTIPGTKTTEEIIKMVVDGKIKYTVVDQNIANINASYYPILDANTQVSFSQQIGWGVRKNSPVLLEAVNTWIDEFKKEVDFHVIFNKYYKNKRKYKARVKSEFYSINDEKISPYDDMIKKYAEEIGWDWRLLASLTFQESKFQAQSESWAGARGLMQIMPETAKELNINPNDPYESVKGGTYYLKQLWEKNDDIQDSIQRIKFTLAAYNCGYAHLKDAQRIAKLKDRDPLVWDDNVELSILDLSQPEYYNLPEMRYGYVRGIEPYNYVKQIFKRYEHYKKFIEE</sequence>
<dbReference type="GO" id="GO:0000270">
    <property type="term" value="P:peptidoglycan metabolic process"/>
    <property type="evidence" value="ECO:0007669"/>
    <property type="project" value="InterPro"/>
</dbReference>
<evidence type="ECO:0000256" key="2">
    <source>
        <dbReference type="ARBA" id="ARBA00007734"/>
    </source>
</evidence>
<evidence type="ECO:0000259" key="5">
    <source>
        <dbReference type="SMART" id="SM00062"/>
    </source>
</evidence>
<keyword evidence="4" id="KW-0998">Cell outer membrane</keyword>